<dbReference type="CDD" id="cd03216">
    <property type="entry name" value="ABC_Carb_Monos_I"/>
    <property type="match status" value="1"/>
</dbReference>
<dbReference type="SUPFAM" id="SSF52540">
    <property type="entry name" value="P-loop containing nucleoside triphosphate hydrolases"/>
    <property type="match status" value="2"/>
</dbReference>
<dbReference type="SMART" id="SM00382">
    <property type="entry name" value="AAA"/>
    <property type="match status" value="2"/>
</dbReference>
<reference evidence="6 7" key="1">
    <citation type="submission" date="2020-12" db="EMBL/GenBank/DDBJ databases">
        <title>Pseudomonas schmalbachii sp. nov. isolated from millipede gut.</title>
        <authorList>
            <person name="Shelomi M."/>
        </authorList>
    </citation>
    <scope>NUCLEOTIDE SEQUENCE [LARGE SCALE GENOMIC DNA]</scope>
    <source>
        <strain evidence="6 7">Milli4</strain>
    </source>
</reference>
<dbReference type="PROSITE" id="PS00211">
    <property type="entry name" value="ABC_TRANSPORTER_1"/>
    <property type="match status" value="1"/>
</dbReference>
<dbReference type="InterPro" id="IPR017871">
    <property type="entry name" value="ABC_transporter-like_CS"/>
</dbReference>
<name>A0ABS3TTE5_9PSED</name>
<accession>A0ABS3TTE5</accession>
<dbReference type="Gene3D" id="3.40.50.300">
    <property type="entry name" value="P-loop containing nucleotide triphosphate hydrolases"/>
    <property type="match status" value="2"/>
</dbReference>
<keyword evidence="2" id="KW-0677">Repeat</keyword>
<keyword evidence="7" id="KW-1185">Reference proteome</keyword>
<comment type="caution">
    <text evidence="6">The sequence shown here is derived from an EMBL/GenBank/DDBJ whole genome shotgun (WGS) entry which is preliminary data.</text>
</comment>
<protein>
    <submittedName>
        <fullName evidence="6">Sugar ABC transporter ATP-binding protein</fullName>
    </submittedName>
</protein>
<gene>
    <name evidence="6" type="ORF">JFY56_17075</name>
</gene>
<dbReference type="PANTHER" id="PTHR43790:SF9">
    <property type="entry name" value="GALACTOFURANOSE TRANSPORTER ATP-BINDING PROTEIN YTFR"/>
    <property type="match status" value="1"/>
</dbReference>
<dbReference type="PANTHER" id="PTHR43790">
    <property type="entry name" value="CARBOHYDRATE TRANSPORT ATP-BINDING PROTEIN MG119-RELATED"/>
    <property type="match status" value="1"/>
</dbReference>
<dbReference type="InterPro" id="IPR050107">
    <property type="entry name" value="ABC_carbohydrate_import_ATPase"/>
</dbReference>
<keyword evidence="3" id="KW-0547">Nucleotide-binding</keyword>
<dbReference type="Pfam" id="PF00005">
    <property type="entry name" value="ABC_tran"/>
    <property type="match status" value="2"/>
</dbReference>
<proteinExistence type="predicted"/>
<dbReference type="CDD" id="cd03215">
    <property type="entry name" value="ABC_Carb_Monos_II"/>
    <property type="match status" value="1"/>
</dbReference>
<dbReference type="EMBL" id="JAELYA010000006">
    <property type="protein sequence ID" value="MBO3276940.1"/>
    <property type="molecule type" value="Genomic_DNA"/>
</dbReference>
<evidence type="ECO:0000313" key="7">
    <source>
        <dbReference type="Proteomes" id="UP000669060"/>
    </source>
</evidence>
<dbReference type="InterPro" id="IPR003593">
    <property type="entry name" value="AAA+_ATPase"/>
</dbReference>
<feature type="domain" description="ABC transporter" evidence="5">
    <location>
        <begin position="15"/>
        <end position="249"/>
    </location>
</feature>
<keyword evidence="4 6" id="KW-0067">ATP-binding</keyword>
<evidence type="ECO:0000259" key="5">
    <source>
        <dbReference type="PROSITE" id="PS50893"/>
    </source>
</evidence>
<dbReference type="PROSITE" id="PS50893">
    <property type="entry name" value="ABC_TRANSPORTER_2"/>
    <property type="match status" value="2"/>
</dbReference>
<dbReference type="GO" id="GO:0005524">
    <property type="term" value="F:ATP binding"/>
    <property type="evidence" value="ECO:0007669"/>
    <property type="project" value="UniProtKB-KW"/>
</dbReference>
<evidence type="ECO:0000256" key="3">
    <source>
        <dbReference type="ARBA" id="ARBA00022741"/>
    </source>
</evidence>
<feature type="domain" description="ABC transporter" evidence="5">
    <location>
        <begin position="259"/>
        <end position="503"/>
    </location>
</feature>
<evidence type="ECO:0000256" key="2">
    <source>
        <dbReference type="ARBA" id="ARBA00022737"/>
    </source>
</evidence>
<organism evidence="6 7">
    <name type="scientific">Pseudomonas schmalbachii</name>
    <dbReference type="NCBI Taxonomy" id="2816993"/>
    <lineage>
        <taxon>Bacteria</taxon>
        <taxon>Pseudomonadati</taxon>
        <taxon>Pseudomonadota</taxon>
        <taxon>Gammaproteobacteria</taxon>
        <taxon>Pseudomonadales</taxon>
        <taxon>Pseudomonadaceae</taxon>
        <taxon>Pseudomonas</taxon>
    </lineage>
</organism>
<keyword evidence="1" id="KW-0813">Transport</keyword>
<evidence type="ECO:0000256" key="4">
    <source>
        <dbReference type="ARBA" id="ARBA00022840"/>
    </source>
</evidence>
<sequence length="503" mass="55063">MNMAVQALAARTPRLQCRGIGKRYPGVVALDDVNFEVLPGEVHVLFGENGAGKSTLISIIAGANKGDGKLMLDGREVDLQSVQHARSLGISAVFQEFSLVPQMSVADNLFLGAEKTHGGRLARGEMQRKAREALDSLGFDIDPHTLVQDLTRGEQQMVEICKAFQHELSVLILDEPTASLTENEKDKLFALVRKAKANGVGIIYISHRMHELQEIGDRMTILRDGRLVATVPASIGHDDLVELMTGRQVEQVYPHMDTLPGKEVLRISGLHTRSGLVCGADLTVRAGEIVGIAGLVGCGKSEVGRACFGVERIAAGEILYKGQPFVARHPQEALRAGIFYLTSDRKNEGLLLQHACRDNLSLSALHRKPVARGWWLHKGSERSWSAELAERVGFPSARLDRNAHEFSGGNQQKVLLAKGLTQPTDLYIFDEPTVGVDVTTRAAIYRFFKELCEAGAAILLISSDLSEVMNLSRRLYVMREGQVAAELTGSDINEQSVLSHFFE</sequence>
<dbReference type="InterPro" id="IPR027417">
    <property type="entry name" value="P-loop_NTPase"/>
</dbReference>
<dbReference type="RefSeq" id="WP_208315150.1">
    <property type="nucleotide sequence ID" value="NZ_JAELYA010000006.1"/>
</dbReference>
<evidence type="ECO:0000256" key="1">
    <source>
        <dbReference type="ARBA" id="ARBA00022448"/>
    </source>
</evidence>
<dbReference type="Proteomes" id="UP000669060">
    <property type="component" value="Unassembled WGS sequence"/>
</dbReference>
<dbReference type="InterPro" id="IPR003439">
    <property type="entry name" value="ABC_transporter-like_ATP-bd"/>
</dbReference>
<evidence type="ECO:0000313" key="6">
    <source>
        <dbReference type="EMBL" id="MBO3276940.1"/>
    </source>
</evidence>